<dbReference type="AlphaFoldDB" id="A0A1G2BE95"/>
<dbReference type="Pfam" id="PF13416">
    <property type="entry name" value="SBP_bac_8"/>
    <property type="match status" value="1"/>
</dbReference>
<evidence type="ECO:0008006" key="3">
    <source>
        <dbReference type="Google" id="ProtNLM"/>
    </source>
</evidence>
<accession>A0A1G2BE95</accession>
<dbReference type="InterPro" id="IPR050490">
    <property type="entry name" value="Bact_solute-bd_prot1"/>
</dbReference>
<proteinExistence type="predicted"/>
<comment type="caution">
    <text evidence="1">The sequence shown here is derived from an EMBL/GenBank/DDBJ whole genome shotgun (WGS) entry which is preliminary data.</text>
</comment>
<reference evidence="1 2" key="1">
    <citation type="journal article" date="2016" name="Nat. Commun.">
        <title>Thousands of microbial genomes shed light on interconnected biogeochemical processes in an aquifer system.</title>
        <authorList>
            <person name="Anantharaman K."/>
            <person name="Brown C.T."/>
            <person name="Hug L.A."/>
            <person name="Sharon I."/>
            <person name="Castelle C.J."/>
            <person name="Probst A.J."/>
            <person name="Thomas B.C."/>
            <person name="Singh A."/>
            <person name="Wilkins M.J."/>
            <person name="Karaoz U."/>
            <person name="Brodie E.L."/>
            <person name="Williams K.H."/>
            <person name="Hubbard S.S."/>
            <person name="Banfield J.F."/>
        </authorList>
    </citation>
    <scope>NUCLEOTIDE SEQUENCE [LARGE SCALE GENOMIC DNA]</scope>
</reference>
<dbReference type="InterPro" id="IPR006059">
    <property type="entry name" value="SBP"/>
</dbReference>
<name>A0A1G2BE95_9BACT</name>
<protein>
    <recommendedName>
        <fullName evidence="3">Sugar ABC transporter substrate-binding protein</fullName>
    </recommendedName>
</protein>
<dbReference type="PANTHER" id="PTHR43649">
    <property type="entry name" value="ARABINOSE-BINDING PROTEIN-RELATED"/>
    <property type="match status" value="1"/>
</dbReference>
<sequence length="461" mass="51666">MKNKKRLFSLGGLLGVLFLLITTGAFCIKGDSLTPPSQITLKIWRSADKSNTFDAAIKTYQAVYPHVKFEVKVFQKDEYEDALIASWAKGEGPDIFSVPNWRLGKFKQFIAAMPTGAVLRTAHEQKTTFGAKTVVEERTLVFPKASRLYDLYPEAVVNDVVDEDKIYGLPLSLDTLSLYYNRDILARAKIAVPPENWSDFITAVKAITVKDQDNNIVQPATAMGTVDNVPHFFDLVSVLMMQNGTVMTDDRNTTPLFNQEDPNQKGTFPGVKAVEFYRDFSNTNKEGYTWNNDQPDALEVFTQGNLAFYFGYHDELTEISQRAPDLKFSQAKLPQVNPGSPVDYANYSVETVYAKSPNIDQAWNFINFLTSAEQAKSFSESTGKIPALRSLLNEKKDDPEISLYVEQALTAKSWYHGYDPDKAKQAFADMIIGAQEQTSPLSAVVNLATEQVELTMEEKKL</sequence>
<evidence type="ECO:0000313" key="2">
    <source>
        <dbReference type="Proteomes" id="UP000176420"/>
    </source>
</evidence>
<dbReference type="Proteomes" id="UP000176420">
    <property type="component" value="Unassembled WGS sequence"/>
</dbReference>
<gene>
    <name evidence="1" type="ORF">A2319_02005</name>
</gene>
<evidence type="ECO:0000313" key="1">
    <source>
        <dbReference type="EMBL" id="OGY86517.1"/>
    </source>
</evidence>
<dbReference type="SUPFAM" id="SSF53850">
    <property type="entry name" value="Periplasmic binding protein-like II"/>
    <property type="match status" value="1"/>
</dbReference>
<organism evidence="1 2">
    <name type="scientific">Candidatus Kerfeldbacteria bacterium RIFOXYB2_FULL_38_14</name>
    <dbReference type="NCBI Taxonomy" id="1798547"/>
    <lineage>
        <taxon>Bacteria</taxon>
        <taxon>Candidatus Kerfeldiibacteriota</taxon>
    </lineage>
</organism>
<dbReference type="EMBL" id="MHKI01000018">
    <property type="protein sequence ID" value="OGY86517.1"/>
    <property type="molecule type" value="Genomic_DNA"/>
</dbReference>
<dbReference type="Gene3D" id="3.40.190.10">
    <property type="entry name" value="Periplasmic binding protein-like II"/>
    <property type="match status" value="1"/>
</dbReference>